<evidence type="ECO:0000313" key="2">
    <source>
        <dbReference type="Proteomes" id="UP000014254"/>
    </source>
</evidence>
<gene>
    <name evidence="1" type="ORF">HMPREF1544_03217</name>
</gene>
<dbReference type="InParanoid" id="S2K3U3"/>
<sequence length="59" mass="6827">MQLNKLYENASEDDGKFIKVFSNLSSKLPNFERLEAIGELELTINFWILFSPLFSTTLL</sequence>
<protein>
    <submittedName>
        <fullName evidence="1">Uncharacterized protein</fullName>
    </submittedName>
</protein>
<keyword evidence="2" id="KW-1185">Reference proteome</keyword>
<organism evidence="1 2">
    <name type="scientific">Mucor circinelloides f. circinelloides (strain 1006PhL)</name>
    <name type="common">Mucormycosis agent</name>
    <name type="synonym">Calyptromyces circinelloides</name>
    <dbReference type="NCBI Taxonomy" id="1220926"/>
    <lineage>
        <taxon>Eukaryota</taxon>
        <taxon>Fungi</taxon>
        <taxon>Fungi incertae sedis</taxon>
        <taxon>Mucoromycota</taxon>
        <taxon>Mucoromycotina</taxon>
        <taxon>Mucoromycetes</taxon>
        <taxon>Mucorales</taxon>
        <taxon>Mucorineae</taxon>
        <taxon>Mucoraceae</taxon>
        <taxon>Mucor</taxon>
    </lineage>
</organism>
<evidence type="ECO:0000313" key="1">
    <source>
        <dbReference type="EMBL" id="EPB89968.1"/>
    </source>
</evidence>
<dbReference type="EMBL" id="KE123927">
    <property type="protein sequence ID" value="EPB89968.1"/>
    <property type="molecule type" value="Genomic_DNA"/>
</dbReference>
<dbReference type="Proteomes" id="UP000014254">
    <property type="component" value="Unassembled WGS sequence"/>
</dbReference>
<dbReference type="AlphaFoldDB" id="S2K3U3"/>
<dbReference type="OrthoDB" id="2266852at2759"/>
<reference evidence="2" key="1">
    <citation type="submission" date="2013-05" db="EMBL/GenBank/DDBJ databases">
        <title>The Genome sequence of Mucor circinelloides f. circinelloides 1006PhL.</title>
        <authorList>
            <consortium name="The Broad Institute Genomics Platform"/>
            <person name="Cuomo C."/>
            <person name="Earl A."/>
            <person name="Findley K."/>
            <person name="Lee S.C."/>
            <person name="Walker B."/>
            <person name="Young S."/>
            <person name="Zeng Q."/>
            <person name="Gargeya S."/>
            <person name="Fitzgerald M."/>
            <person name="Haas B."/>
            <person name="Abouelleil A."/>
            <person name="Allen A.W."/>
            <person name="Alvarado L."/>
            <person name="Arachchi H.M."/>
            <person name="Berlin A.M."/>
            <person name="Chapman S.B."/>
            <person name="Gainer-Dewar J."/>
            <person name="Goldberg J."/>
            <person name="Griggs A."/>
            <person name="Gujja S."/>
            <person name="Hansen M."/>
            <person name="Howarth C."/>
            <person name="Imamovic A."/>
            <person name="Ireland A."/>
            <person name="Larimer J."/>
            <person name="McCowan C."/>
            <person name="Murphy C."/>
            <person name="Pearson M."/>
            <person name="Poon T.W."/>
            <person name="Priest M."/>
            <person name="Roberts A."/>
            <person name="Saif S."/>
            <person name="Shea T."/>
            <person name="Sisk P."/>
            <person name="Sykes S."/>
            <person name="Wortman J."/>
            <person name="Nusbaum C."/>
            <person name="Birren B."/>
        </authorList>
    </citation>
    <scope>NUCLEOTIDE SEQUENCE [LARGE SCALE GENOMIC DNA]</scope>
    <source>
        <strain evidence="2">1006PhL</strain>
    </source>
</reference>
<dbReference type="VEuPathDB" id="FungiDB:HMPREF1544_03217"/>
<proteinExistence type="predicted"/>
<name>S2K3U3_MUCC1</name>
<accession>S2K3U3</accession>